<evidence type="ECO:0000313" key="14">
    <source>
        <dbReference type="Proteomes" id="UP001162800"/>
    </source>
</evidence>
<dbReference type="Pfam" id="PF00664">
    <property type="entry name" value="ABC_membrane"/>
    <property type="match status" value="1"/>
</dbReference>
<dbReference type="InterPro" id="IPR036640">
    <property type="entry name" value="ABC1_TM_sf"/>
</dbReference>
<evidence type="ECO:0000256" key="5">
    <source>
        <dbReference type="ARBA" id="ARBA00022801"/>
    </source>
</evidence>
<reference evidence="13" key="1">
    <citation type="submission" date="2022-09" db="EMBL/GenBank/DDBJ databases">
        <title>The complete genome of Acidovorax sp. 5MLIR.</title>
        <authorList>
            <person name="Liu L."/>
            <person name="Yue J."/>
            <person name="Yang F."/>
            <person name="Yuan J."/>
            <person name="Li L."/>
        </authorList>
    </citation>
    <scope>NUCLEOTIDE SEQUENCE</scope>
    <source>
        <strain evidence="13">5MLIR</strain>
    </source>
</reference>
<sequence>MSATLNLAPRPAAAGASPRDPVREALVLLCAHFGHGVSVAELGQGFALERGRLPLELAPRALRRTGLNARVQRIALADITPQLLPALLELQDGRMLLWVQSEQGSAVLLDPESGGGRQTLSLDALQPLYAGQALFARPQYRPDARAEGFAQDAPAHWLRGPLRACWRDYARVALAALMANLLAIASSLFALQVYDRVVPNSAFETLWLLASGAVLAIVFEFVLRSLRAHVLEVVGKRLDLQLSTQLFNQVLQLRLQAKPASMGAFSNQVREFESVREFFTSTTAATLSDLPFVFLFIGIVWVIGGPVAWVPLVAVLLILGVGLLTQGMLARLSRQNLREGAIKNGVLLEAIEHLETVKTTQGEGRLLQQWERLTAEMASASVQQRSLSATIGFGAGLVQQLCYVGVVVVGVYQISQGHMTTGALVACSMLASRAVSPMSLVAGMLARWQHVKVAMEGLDALMASPVERPAERRFARPASLGGHYRLEQLRAAYGKDGPVALDIPQLEIRAGERVALLGGNGAGKSTLLRLLSGLSSPSDGQITLDDLALAQIDPAALRQSIGYLPQDTALFYGTLRDNLSPLGAHLSDDEMLEALEGVGLGEFVRAHPLGLDMQLSGSASVSGGQRQAIGLARLLLLDPRIVLLDEPTAAFDQESELRVIRYLQTWLEGRTLILSTHKRQLLDLTQRAVVLRQGRVVMDGPLNQTVQGNRVQAREVQA</sequence>
<protein>
    <submittedName>
        <fullName evidence="13">Type I secretion system permease/ATPase</fullName>
    </submittedName>
</protein>
<dbReference type="CDD" id="cd18587">
    <property type="entry name" value="ABC_6TM_LapB_like"/>
    <property type="match status" value="1"/>
</dbReference>
<feature type="domain" description="ABC transmembrane type-1" evidence="11">
    <location>
        <begin position="172"/>
        <end position="450"/>
    </location>
</feature>
<dbReference type="InterPro" id="IPR017750">
    <property type="entry name" value="ATPase_T1SS"/>
</dbReference>
<keyword evidence="2" id="KW-1003">Cell membrane</keyword>
<keyword evidence="5" id="KW-0378">Hydrolase</keyword>
<keyword evidence="14" id="KW-1185">Reference proteome</keyword>
<evidence type="ECO:0000256" key="8">
    <source>
        <dbReference type="ARBA" id="ARBA00023136"/>
    </source>
</evidence>
<dbReference type="Gene3D" id="3.90.70.10">
    <property type="entry name" value="Cysteine proteinases"/>
    <property type="match status" value="1"/>
</dbReference>
<feature type="domain" description="Peptidase C39" evidence="12">
    <location>
        <begin position="15"/>
        <end position="136"/>
    </location>
</feature>
<dbReference type="Gene3D" id="3.40.50.300">
    <property type="entry name" value="P-loop containing nucleotide triphosphate hydrolases"/>
    <property type="match status" value="1"/>
</dbReference>
<dbReference type="InterPro" id="IPR039421">
    <property type="entry name" value="Type_1_exporter"/>
</dbReference>
<evidence type="ECO:0000256" key="1">
    <source>
        <dbReference type="ARBA" id="ARBA00004651"/>
    </source>
</evidence>
<feature type="domain" description="ABC transporter" evidence="10">
    <location>
        <begin position="484"/>
        <end position="718"/>
    </location>
</feature>
<evidence type="ECO:0000256" key="7">
    <source>
        <dbReference type="ARBA" id="ARBA00022989"/>
    </source>
</evidence>
<evidence type="ECO:0000256" key="2">
    <source>
        <dbReference type="ARBA" id="ARBA00022475"/>
    </source>
</evidence>
<evidence type="ECO:0000256" key="4">
    <source>
        <dbReference type="ARBA" id="ARBA00022741"/>
    </source>
</evidence>
<proteinExistence type="predicted"/>
<evidence type="ECO:0000256" key="9">
    <source>
        <dbReference type="SAM" id="Phobius"/>
    </source>
</evidence>
<dbReference type="SMART" id="SM00382">
    <property type="entry name" value="AAA"/>
    <property type="match status" value="1"/>
</dbReference>
<dbReference type="InterPro" id="IPR005074">
    <property type="entry name" value="Peptidase_C39"/>
</dbReference>
<name>A0ABY6GBD9_9BURK</name>
<dbReference type="InterPro" id="IPR017871">
    <property type="entry name" value="ABC_transporter-like_CS"/>
</dbReference>
<keyword evidence="7 9" id="KW-1133">Transmembrane helix</keyword>
<organism evidence="13 14">
    <name type="scientific">Comamonas endophytica</name>
    <dbReference type="NCBI Taxonomy" id="2949090"/>
    <lineage>
        <taxon>Bacteria</taxon>
        <taxon>Pseudomonadati</taxon>
        <taxon>Pseudomonadota</taxon>
        <taxon>Betaproteobacteria</taxon>
        <taxon>Burkholderiales</taxon>
        <taxon>Comamonadaceae</taxon>
        <taxon>Comamonas</taxon>
    </lineage>
</organism>
<dbReference type="InterPro" id="IPR011527">
    <property type="entry name" value="ABC1_TM_dom"/>
</dbReference>
<dbReference type="RefSeq" id="WP_231042486.1">
    <property type="nucleotide sequence ID" value="NZ_CP106881.1"/>
</dbReference>
<dbReference type="Pfam" id="PF00005">
    <property type="entry name" value="ABC_tran"/>
    <property type="match status" value="1"/>
</dbReference>
<keyword evidence="3 9" id="KW-0812">Transmembrane</keyword>
<gene>
    <name evidence="13" type="ORF">M9799_00570</name>
</gene>
<evidence type="ECO:0000256" key="3">
    <source>
        <dbReference type="ARBA" id="ARBA00022692"/>
    </source>
</evidence>
<keyword evidence="4" id="KW-0547">Nucleotide-binding</keyword>
<feature type="transmembrane region" description="Helical" evidence="9">
    <location>
        <begin position="278"/>
        <end position="303"/>
    </location>
</feature>
<dbReference type="PANTHER" id="PTHR43394">
    <property type="entry name" value="ATP-DEPENDENT PERMEASE MDL1, MITOCHONDRIAL"/>
    <property type="match status" value="1"/>
</dbReference>
<evidence type="ECO:0000259" key="12">
    <source>
        <dbReference type="PROSITE" id="PS50990"/>
    </source>
</evidence>
<dbReference type="SUPFAM" id="SSF52540">
    <property type="entry name" value="P-loop containing nucleoside triphosphate hydrolases"/>
    <property type="match status" value="1"/>
</dbReference>
<evidence type="ECO:0000259" key="11">
    <source>
        <dbReference type="PROSITE" id="PS50929"/>
    </source>
</evidence>
<dbReference type="NCBIfam" id="TIGR03375">
    <property type="entry name" value="type_I_sec_LssB"/>
    <property type="match status" value="1"/>
</dbReference>
<comment type="subcellular location">
    <subcellularLocation>
        <location evidence="1">Cell membrane</location>
        <topology evidence="1">Multi-pass membrane protein</topology>
    </subcellularLocation>
</comment>
<dbReference type="PROSITE" id="PS00211">
    <property type="entry name" value="ABC_TRANSPORTER_1"/>
    <property type="match status" value="1"/>
</dbReference>
<dbReference type="PROSITE" id="PS50929">
    <property type="entry name" value="ABC_TM1F"/>
    <property type="match status" value="1"/>
</dbReference>
<dbReference type="InterPro" id="IPR003439">
    <property type="entry name" value="ABC_transporter-like_ATP-bd"/>
</dbReference>
<dbReference type="InterPro" id="IPR027417">
    <property type="entry name" value="P-loop_NTPase"/>
</dbReference>
<dbReference type="PROSITE" id="PS50990">
    <property type="entry name" value="PEPTIDASE_C39"/>
    <property type="match status" value="1"/>
</dbReference>
<feature type="transmembrane region" description="Helical" evidence="9">
    <location>
        <begin position="387"/>
        <end position="411"/>
    </location>
</feature>
<feature type="transmembrane region" description="Helical" evidence="9">
    <location>
        <begin position="172"/>
        <end position="194"/>
    </location>
</feature>
<evidence type="ECO:0000259" key="10">
    <source>
        <dbReference type="PROSITE" id="PS50893"/>
    </source>
</evidence>
<feature type="transmembrane region" description="Helical" evidence="9">
    <location>
        <begin position="206"/>
        <end position="223"/>
    </location>
</feature>
<dbReference type="PANTHER" id="PTHR43394:SF1">
    <property type="entry name" value="ATP-BINDING CASSETTE SUB-FAMILY B MEMBER 10, MITOCHONDRIAL"/>
    <property type="match status" value="1"/>
</dbReference>
<evidence type="ECO:0000256" key="6">
    <source>
        <dbReference type="ARBA" id="ARBA00022840"/>
    </source>
</evidence>
<keyword evidence="8 9" id="KW-0472">Membrane</keyword>
<dbReference type="InterPro" id="IPR003593">
    <property type="entry name" value="AAA+_ATPase"/>
</dbReference>
<dbReference type="PROSITE" id="PS50893">
    <property type="entry name" value="ABC_TRANSPORTER_2"/>
    <property type="match status" value="1"/>
</dbReference>
<accession>A0ABY6GBD9</accession>
<keyword evidence="6" id="KW-0067">ATP-binding</keyword>
<dbReference type="EMBL" id="CP106881">
    <property type="protein sequence ID" value="UYG51784.1"/>
    <property type="molecule type" value="Genomic_DNA"/>
</dbReference>
<dbReference type="Proteomes" id="UP001162800">
    <property type="component" value="Chromosome"/>
</dbReference>
<dbReference type="SUPFAM" id="SSF90123">
    <property type="entry name" value="ABC transporter transmembrane region"/>
    <property type="match status" value="1"/>
</dbReference>
<feature type="transmembrane region" description="Helical" evidence="9">
    <location>
        <begin position="309"/>
        <end position="329"/>
    </location>
</feature>
<dbReference type="Gene3D" id="1.20.1560.10">
    <property type="entry name" value="ABC transporter type 1, transmembrane domain"/>
    <property type="match status" value="1"/>
</dbReference>
<evidence type="ECO:0000313" key="13">
    <source>
        <dbReference type="EMBL" id="UYG51784.1"/>
    </source>
</evidence>